<dbReference type="PANTHER" id="PTHR11373:SF4">
    <property type="entry name" value="DEOXYNUCLEOSIDE TRIPHOSPHATE TRIPHOSPHOHYDROLASE SAMHD1"/>
    <property type="match status" value="1"/>
</dbReference>
<keyword evidence="3" id="KW-1133">Transmembrane helix</keyword>
<keyword evidence="6" id="KW-1185">Reference proteome</keyword>
<proteinExistence type="predicted"/>
<dbReference type="Gene3D" id="1.10.150.50">
    <property type="entry name" value="Transcription Factor, Ets-1"/>
    <property type="match status" value="1"/>
</dbReference>
<dbReference type="InterPro" id="IPR050135">
    <property type="entry name" value="dGTPase-like"/>
</dbReference>
<accession>A0A8S3V262</accession>
<dbReference type="Gene3D" id="3.30.70.2760">
    <property type="match status" value="1"/>
</dbReference>
<evidence type="ECO:0000256" key="1">
    <source>
        <dbReference type="ARBA" id="ARBA00023134"/>
    </source>
</evidence>
<dbReference type="EMBL" id="CAJPWZ010003089">
    <property type="protein sequence ID" value="CAG2251444.1"/>
    <property type="molecule type" value="Genomic_DNA"/>
</dbReference>
<dbReference type="InterPro" id="IPR001660">
    <property type="entry name" value="SAM"/>
</dbReference>
<evidence type="ECO:0000313" key="5">
    <source>
        <dbReference type="EMBL" id="CAG2251444.1"/>
    </source>
</evidence>
<organism evidence="5 6">
    <name type="scientific">Mytilus edulis</name>
    <name type="common">Blue mussel</name>
    <dbReference type="NCBI Taxonomy" id="6550"/>
    <lineage>
        <taxon>Eukaryota</taxon>
        <taxon>Metazoa</taxon>
        <taxon>Spiralia</taxon>
        <taxon>Lophotrochozoa</taxon>
        <taxon>Mollusca</taxon>
        <taxon>Bivalvia</taxon>
        <taxon>Autobranchia</taxon>
        <taxon>Pteriomorphia</taxon>
        <taxon>Mytilida</taxon>
        <taxon>Mytiloidea</taxon>
        <taxon>Mytilidae</taxon>
        <taxon>Mytilinae</taxon>
        <taxon>Mytilus</taxon>
    </lineage>
</organism>
<evidence type="ECO:0000256" key="3">
    <source>
        <dbReference type="SAM" id="Phobius"/>
    </source>
</evidence>
<sequence length="502" mass="58306">MKLEEHSLDNVAKVFREEGISGEVLNMLDEEQLEKIGISKLGDRLKSMRVIRRITGVIDLEEHKKKHEDASVMMFDYLIKKHNLKGEFKKYDLVDQDIKFIKEQIAGPKQNGERAVENEEHSSGIKREEKHSSQQKGMVLMLIDGITLPGIVMEAETLYGMFQIRATLHRRAYQHRVCDAIEAISVDLNKFNLKPFKIANVSFCQSVCQHTCNEKSSKIKTEIMSYIPPKMEGELLSDDLYADLVYLDYGSKSKNPMSNVRFYNNEMLQNQFVLKKNQVSLMLPTVFAEQIIRLYCKKNDNKSLMMASECFKKWCRDNNHLLQLHSFLGILDINFWPCLFVFYLQDLEQVNSWKNGEDEDAYFEFYFFGENLQWKLTVNYVSPLMDEMQRALVAVLNTSDISKNILENLEKQLTTRVKQIVEDTVGDIIRQQIDAKFKEIGIANDTAKRRLCFGKLYFIQMKVIALLATMAWVFLPLTMTMMYRIITMPKNGMEDGGTVQMK</sequence>
<reference evidence="5" key="1">
    <citation type="submission" date="2021-03" db="EMBL/GenBank/DDBJ databases">
        <authorList>
            <person name="Bekaert M."/>
        </authorList>
    </citation>
    <scope>NUCLEOTIDE SEQUENCE</scope>
</reference>
<dbReference type="PANTHER" id="PTHR11373">
    <property type="entry name" value="DEOXYNUCLEOSIDE TRIPHOSPHATE TRIPHOSPHOHYDROLASE"/>
    <property type="match status" value="1"/>
</dbReference>
<evidence type="ECO:0000259" key="4">
    <source>
        <dbReference type="PROSITE" id="PS50105"/>
    </source>
</evidence>
<dbReference type="EC" id="3.1.5.-" evidence="5"/>
<dbReference type="GO" id="GO:0005634">
    <property type="term" value="C:nucleus"/>
    <property type="evidence" value="ECO:0007669"/>
    <property type="project" value="TreeGrafter"/>
</dbReference>
<dbReference type="InterPro" id="IPR013761">
    <property type="entry name" value="SAM/pointed_sf"/>
</dbReference>
<feature type="region of interest" description="Disordered" evidence="2">
    <location>
        <begin position="109"/>
        <end position="132"/>
    </location>
</feature>
<feature type="transmembrane region" description="Helical" evidence="3">
    <location>
        <begin position="463"/>
        <end position="486"/>
    </location>
</feature>
<dbReference type="GO" id="GO:0006203">
    <property type="term" value="P:dGTP catabolic process"/>
    <property type="evidence" value="ECO:0007669"/>
    <property type="project" value="TreeGrafter"/>
</dbReference>
<dbReference type="Pfam" id="PF07647">
    <property type="entry name" value="SAM_2"/>
    <property type="match status" value="1"/>
</dbReference>
<name>A0A8S3V262_MYTED</name>
<dbReference type="AlphaFoldDB" id="A0A8S3V262"/>
<keyword evidence="1" id="KW-0547">Nucleotide-binding</keyword>
<comment type="caution">
    <text evidence="5">The sequence shown here is derived from an EMBL/GenBank/DDBJ whole genome shotgun (WGS) entry which is preliminary data.</text>
</comment>
<dbReference type="Proteomes" id="UP000683360">
    <property type="component" value="Unassembled WGS sequence"/>
</dbReference>
<dbReference type="SUPFAM" id="SSF47769">
    <property type="entry name" value="SAM/Pointed domain"/>
    <property type="match status" value="1"/>
</dbReference>
<feature type="domain" description="SAM" evidence="4">
    <location>
        <begin position="1"/>
        <end position="57"/>
    </location>
</feature>
<evidence type="ECO:0000256" key="2">
    <source>
        <dbReference type="SAM" id="MobiDB-lite"/>
    </source>
</evidence>
<keyword evidence="5" id="KW-0378">Hydrolase</keyword>
<dbReference type="SUPFAM" id="SSF109604">
    <property type="entry name" value="HD-domain/PDEase-like"/>
    <property type="match status" value="1"/>
</dbReference>
<dbReference type="PROSITE" id="PS50105">
    <property type="entry name" value="SAM_DOMAIN"/>
    <property type="match status" value="1"/>
</dbReference>
<dbReference type="GO" id="GO:0008832">
    <property type="term" value="F:dGTPase activity"/>
    <property type="evidence" value="ECO:0007669"/>
    <property type="project" value="TreeGrafter"/>
</dbReference>
<dbReference type="OrthoDB" id="9991235at2759"/>
<keyword evidence="1" id="KW-0342">GTP-binding</keyword>
<keyword evidence="3" id="KW-0812">Transmembrane</keyword>
<keyword evidence="3" id="KW-0472">Membrane</keyword>
<feature type="compositionally biased region" description="Basic and acidic residues" evidence="2">
    <location>
        <begin position="111"/>
        <end position="132"/>
    </location>
</feature>
<dbReference type="GO" id="GO:0005525">
    <property type="term" value="F:GTP binding"/>
    <property type="evidence" value="ECO:0007669"/>
    <property type="project" value="UniProtKB-KW"/>
</dbReference>
<protein>
    <submittedName>
        <fullName evidence="5">SAMHD1</fullName>
        <ecNumber evidence="5">3.1.5.-</ecNumber>
    </submittedName>
</protein>
<evidence type="ECO:0000313" key="6">
    <source>
        <dbReference type="Proteomes" id="UP000683360"/>
    </source>
</evidence>
<gene>
    <name evidence="5" type="ORF">MEDL_63105</name>
</gene>